<evidence type="ECO:0000313" key="3">
    <source>
        <dbReference type="EnsemblPlants" id="PNT67279"/>
    </source>
</evidence>
<dbReference type="Proteomes" id="UP000008810">
    <property type="component" value="Chromosome 3"/>
</dbReference>
<reference evidence="2" key="2">
    <citation type="submission" date="2017-06" db="EMBL/GenBank/DDBJ databases">
        <title>WGS assembly of Brachypodium distachyon.</title>
        <authorList>
            <consortium name="The International Brachypodium Initiative"/>
            <person name="Lucas S."/>
            <person name="Harmon-Smith M."/>
            <person name="Lail K."/>
            <person name="Tice H."/>
            <person name="Grimwood J."/>
            <person name="Bruce D."/>
            <person name="Barry K."/>
            <person name="Shu S."/>
            <person name="Lindquist E."/>
            <person name="Wang M."/>
            <person name="Pitluck S."/>
            <person name="Vogel J.P."/>
            <person name="Garvin D.F."/>
            <person name="Mockler T.C."/>
            <person name="Schmutz J."/>
            <person name="Rokhsar D."/>
            <person name="Bevan M.W."/>
        </authorList>
    </citation>
    <scope>NUCLEOTIDE SEQUENCE</scope>
    <source>
        <strain evidence="2">Bd21</strain>
    </source>
</reference>
<sequence>MMELRACPDLEARGGGLTDGGAKSAEIASCIA</sequence>
<name>A0A2K2CZ29_BRADI</name>
<dbReference type="AlphaFoldDB" id="A0A2K2CZ29"/>
<dbReference type="EnsemblPlants" id="PNT67279">
    <property type="protein sequence ID" value="PNT67279"/>
    <property type="gene ID" value="BRADI_3g23295v3"/>
</dbReference>
<evidence type="ECO:0000313" key="2">
    <source>
        <dbReference type="EMBL" id="PNT67279.1"/>
    </source>
</evidence>
<organism evidence="2">
    <name type="scientific">Brachypodium distachyon</name>
    <name type="common">Purple false brome</name>
    <name type="synonym">Trachynia distachya</name>
    <dbReference type="NCBI Taxonomy" id="15368"/>
    <lineage>
        <taxon>Eukaryota</taxon>
        <taxon>Viridiplantae</taxon>
        <taxon>Streptophyta</taxon>
        <taxon>Embryophyta</taxon>
        <taxon>Tracheophyta</taxon>
        <taxon>Spermatophyta</taxon>
        <taxon>Magnoliopsida</taxon>
        <taxon>Liliopsida</taxon>
        <taxon>Poales</taxon>
        <taxon>Poaceae</taxon>
        <taxon>BOP clade</taxon>
        <taxon>Pooideae</taxon>
        <taxon>Stipodae</taxon>
        <taxon>Brachypodieae</taxon>
        <taxon>Brachypodium</taxon>
    </lineage>
</organism>
<evidence type="ECO:0000313" key="4">
    <source>
        <dbReference type="Proteomes" id="UP000008810"/>
    </source>
</evidence>
<dbReference type="EMBL" id="CM000882">
    <property type="protein sequence ID" value="PNT67279.1"/>
    <property type="molecule type" value="Genomic_DNA"/>
</dbReference>
<protein>
    <submittedName>
        <fullName evidence="2 3">Uncharacterized protein</fullName>
    </submittedName>
</protein>
<accession>A0A2K2CZ29</accession>
<gene>
    <name evidence="2" type="ORF">BRADI_3g23295v3</name>
</gene>
<feature type="compositionally biased region" description="Basic and acidic residues" evidence="1">
    <location>
        <begin position="1"/>
        <end position="12"/>
    </location>
</feature>
<proteinExistence type="predicted"/>
<evidence type="ECO:0000256" key="1">
    <source>
        <dbReference type="SAM" id="MobiDB-lite"/>
    </source>
</evidence>
<feature type="region of interest" description="Disordered" evidence="1">
    <location>
        <begin position="1"/>
        <end position="23"/>
    </location>
</feature>
<keyword evidence="4" id="KW-1185">Reference proteome</keyword>
<dbReference type="Gramene" id="PNT67279">
    <property type="protein sequence ID" value="PNT67279"/>
    <property type="gene ID" value="BRADI_3g23295v3"/>
</dbReference>
<reference evidence="3" key="3">
    <citation type="submission" date="2018-08" db="UniProtKB">
        <authorList>
            <consortium name="EnsemblPlants"/>
        </authorList>
    </citation>
    <scope>IDENTIFICATION</scope>
    <source>
        <strain evidence="3">cv. Bd21</strain>
    </source>
</reference>
<reference evidence="2 3" key="1">
    <citation type="journal article" date="2010" name="Nature">
        <title>Genome sequencing and analysis of the model grass Brachypodium distachyon.</title>
        <authorList>
            <consortium name="International Brachypodium Initiative"/>
        </authorList>
    </citation>
    <scope>NUCLEOTIDE SEQUENCE [LARGE SCALE GENOMIC DNA]</scope>
    <source>
        <strain evidence="2 3">Bd21</strain>
    </source>
</reference>
<dbReference type="InParanoid" id="A0A2K2CZ29"/>